<dbReference type="RefSeq" id="WP_343871223.1">
    <property type="nucleotide sequence ID" value="NZ_BAAABS010000053.1"/>
</dbReference>
<comment type="pathway">
    <text evidence="1">Cell wall biogenesis; cell wall polysaccharide biosynthesis.</text>
</comment>
<keyword evidence="3 6" id="KW-0328">Glycosyltransferase</keyword>
<protein>
    <submittedName>
        <fullName evidence="6">Glycosyltransferase</fullName>
        <ecNumber evidence="6">2.4.-.-</ecNumber>
    </submittedName>
</protein>
<accession>A0ABY5Z5D2</accession>
<sequence>MDTSIIVLTWEDHERTTACVQSMPSNAEIIVVDNGSRPEVSDALRAMCAATEARYIRSEENLGYSKGMNLGVRHSTRSNVILANNDVVAMDGAVTMLVDALRDPKIGAAFPSVRNSDGSEGTDAGRFLSVRVGLGHATGLGVLFERLRINTTPDKADWLSGPFVAIRRETLDAIGGVDESAFFYSEDLRLCWAVRQLGLDLAFVREAVIVHENDTTSKRVWSREEISRRQTREFIRASRVQGGRRGKVATTAYAAGTVVRAAVARTSVRKAIAQGAIEGLRTP</sequence>
<dbReference type="InterPro" id="IPR001173">
    <property type="entry name" value="Glyco_trans_2-like"/>
</dbReference>
<evidence type="ECO:0000313" key="6">
    <source>
        <dbReference type="EMBL" id="UWZ36874.1"/>
    </source>
</evidence>
<evidence type="ECO:0000313" key="7">
    <source>
        <dbReference type="Proteomes" id="UP001058271"/>
    </source>
</evidence>
<evidence type="ECO:0000256" key="4">
    <source>
        <dbReference type="ARBA" id="ARBA00022679"/>
    </source>
</evidence>
<name>A0ABY5Z5D2_9ACTN</name>
<dbReference type="SUPFAM" id="SSF53448">
    <property type="entry name" value="Nucleotide-diphospho-sugar transferases"/>
    <property type="match status" value="1"/>
</dbReference>
<dbReference type="InterPro" id="IPR029044">
    <property type="entry name" value="Nucleotide-diphossugar_trans"/>
</dbReference>
<evidence type="ECO:0000256" key="3">
    <source>
        <dbReference type="ARBA" id="ARBA00022676"/>
    </source>
</evidence>
<dbReference type="Gene3D" id="3.90.550.10">
    <property type="entry name" value="Spore Coat Polysaccharide Biosynthesis Protein SpsA, Chain A"/>
    <property type="match status" value="1"/>
</dbReference>
<keyword evidence="7" id="KW-1185">Reference proteome</keyword>
<evidence type="ECO:0000256" key="2">
    <source>
        <dbReference type="ARBA" id="ARBA00006739"/>
    </source>
</evidence>
<dbReference type="PANTHER" id="PTHR43179">
    <property type="entry name" value="RHAMNOSYLTRANSFERASE WBBL"/>
    <property type="match status" value="1"/>
</dbReference>
<proteinExistence type="inferred from homology"/>
<keyword evidence="4 6" id="KW-0808">Transferase</keyword>
<dbReference type="GO" id="GO:0016757">
    <property type="term" value="F:glycosyltransferase activity"/>
    <property type="evidence" value="ECO:0007669"/>
    <property type="project" value="UniProtKB-KW"/>
</dbReference>
<gene>
    <name evidence="6" type="ORF">Drose_00590</name>
</gene>
<dbReference type="Proteomes" id="UP001058271">
    <property type="component" value="Chromosome"/>
</dbReference>
<evidence type="ECO:0000256" key="1">
    <source>
        <dbReference type="ARBA" id="ARBA00004776"/>
    </source>
</evidence>
<comment type="similarity">
    <text evidence="2">Belongs to the glycosyltransferase 2 family.</text>
</comment>
<dbReference type="PANTHER" id="PTHR43179:SF12">
    <property type="entry name" value="GALACTOFURANOSYLTRANSFERASE GLFT2"/>
    <property type="match status" value="1"/>
</dbReference>
<reference evidence="6" key="1">
    <citation type="submission" date="2021-04" db="EMBL/GenBank/DDBJ databases">
        <title>Biosynthetic gene clusters of Dactylosporangioum roseum.</title>
        <authorList>
            <person name="Hartkoorn R.C."/>
            <person name="Beaudoing E."/>
            <person name="Hot D."/>
            <person name="Moureu S."/>
        </authorList>
    </citation>
    <scope>NUCLEOTIDE SEQUENCE</scope>
    <source>
        <strain evidence="6">NRRL B-16295</strain>
    </source>
</reference>
<feature type="domain" description="Glycosyltransferase 2-like" evidence="5">
    <location>
        <begin position="16"/>
        <end position="173"/>
    </location>
</feature>
<dbReference type="EC" id="2.4.-.-" evidence="6"/>
<organism evidence="6 7">
    <name type="scientific">Dactylosporangium roseum</name>
    <dbReference type="NCBI Taxonomy" id="47989"/>
    <lineage>
        <taxon>Bacteria</taxon>
        <taxon>Bacillati</taxon>
        <taxon>Actinomycetota</taxon>
        <taxon>Actinomycetes</taxon>
        <taxon>Micromonosporales</taxon>
        <taxon>Micromonosporaceae</taxon>
        <taxon>Dactylosporangium</taxon>
    </lineage>
</organism>
<dbReference type="EMBL" id="CP073721">
    <property type="protein sequence ID" value="UWZ36874.1"/>
    <property type="molecule type" value="Genomic_DNA"/>
</dbReference>
<evidence type="ECO:0000259" key="5">
    <source>
        <dbReference type="Pfam" id="PF00535"/>
    </source>
</evidence>
<dbReference type="Pfam" id="PF00535">
    <property type="entry name" value="Glycos_transf_2"/>
    <property type="match status" value="1"/>
</dbReference>